<proteinExistence type="predicted"/>
<sequence length="85" mass="9203">MKSQRVRLSVVAQAVLEHALKPCTKQSEDTIADHFKVSRTSVRGAFVRLNAEGFVDLSADRSACVSDRGRSPSAFPANITSCLPN</sequence>
<comment type="caution">
    <text evidence="1">The sequence shown here is derived from an EMBL/GenBank/DDBJ whole genome shotgun (WGS) entry which is preliminary data.</text>
</comment>
<dbReference type="AlphaFoldDB" id="A0AAW4FHY7"/>
<accession>A0AAW4FHY7</accession>
<evidence type="ECO:0000313" key="1">
    <source>
        <dbReference type="EMBL" id="MBM3091733.1"/>
    </source>
</evidence>
<dbReference type="Proteomes" id="UP000744980">
    <property type="component" value="Unassembled WGS sequence"/>
</dbReference>
<evidence type="ECO:0000313" key="2">
    <source>
        <dbReference type="Proteomes" id="UP000744980"/>
    </source>
</evidence>
<dbReference type="EMBL" id="WXFA01000007">
    <property type="protein sequence ID" value="MBM3091733.1"/>
    <property type="molecule type" value="Genomic_DNA"/>
</dbReference>
<gene>
    <name evidence="1" type="ORF">GFB56_13010</name>
</gene>
<keyword evidence="2" id="KW-1185">Reference proteome</keyword>
<protein>
    <submittedName>
        <fullName evidence="1">GntR family transcriptional regulator</fullName>
    </submittedName>
</protein>
<dbReference type="InterPro" id="IPR036388">
    <property type="entry name" value="WH-like_DNA-bd_sf"/>
</dbReference>
<reference evidence="1 2" key="1">
    <citation type="submission" date="2020-01" db="EMBL/GenBank/DDBJ databases">
        <title>Draft genome assembly of Ensifer adhaerens T173.</title>
        <authorList>
            <person name="Craig J.E."/>
            <person name="Stinchcombe J.R."/>
        </authorList>
    </citation>
    <scope>NUCLEOTIDE SEQUENCE [LARGE SCALE GENOMIC DNA]</scope>
    <source>
        <strain evidence="1 2">T173</strain>
    </source>
</reference>
<name>A0AAW4FHY7_9HYPH</name>
<dbReference type="SUPFAM" id="SSF46785">
    <property type="entry name" value="Winged helix' DNA-binding domain"/>
    <property type="match status" value="1"/>
</dbReference>
<dbReference type="InterPro" id="IPR036390">
    <property type="entry name" value="WH_DNA-bd_sf"/>
</dbReference>
<organism evidence="1 2">
    <name type="scientific">Ensifer canadensis</name>
    <dbReference type="NCBI Taxonomy" id="555315"/>
    <lineage>
        <taxon>Bacteria</taxon>
        <taxon>Pseudomonadati</taxon>
        <taxon>Pseudomonadota</taxon>
        <taxon>Alphaproteobacteria</taxon>
        <taxon>Hyphomicrobiales</taxon>
        <taxon>Rhizobiaceae</taxon>
        <taxon>Sinorhizobium/Ensifer group</taxon>
        <taxon>Ensifer</taxon>
    </lineage>
</organism>
<dbReference type="Gene3D" id="1.10.10.10">
    <property type="entry name" value="Winged helix-like DNA-binding domain superfamily/Winged helix DNA-binding domain"/>
    <property type="match status" value="1"/>
</dbReference>